<comment type="caution">
    <text evidence="2">The sequence shown here is derived from an EMBL/GenBank/DDBJ whole genome shotgun (WGS) entry which is preliminary data.</text>
</comment>
<name>A0ABN3IMB0_9ACTN</name>
<evidence type="ECO:0008006" key="4">
    <source>
        <dbReference type="Google" id="ProtNLM"/>
    </source>
</evidence>
<feature type="compositionally biased region" description="Basic and acidic residues" evidence="1">
    <location>
        <begin position="1"/>
        <end position="17"/>
    </location>
</feature>
<dbReference type="Gene3D" id="3.40.50.1820">
    <property type="entry name" value="alpha/beta hydrolase"/>
    <property type="match status" value="1"/>
</dbReference>
<proteinExistence type="predicted"/>
<feature type="region of interest" description="Disordered" evidence="1">
    <location>
        <begin position="1"/>
        <end position="20"/>
    </location>
</feature>
<keyword evidence="3" id="KW-1185">Reference proteome</keyword>
<dbReference type="SUPFAM" id="SSF53474">
    <property type="entry name" value="alpha/beta-Hydrolases"/>
    <property type="match status" value="1"/>
</dbReference>
<accession>A0ABN3IMB0</accession>
<feature type="region of interest" description="Disordered" evidence="1">
    <location>
        <begin position="44"/>
        <end position="89"/>
    </location>
</feature>
<evidence type="ECO:0000256" key="1">
    <source>
        <dbReference type="SAM" id="MobiDB-lite"/>
    </source>
</evidence>
<dbReference type="EMBL" id="BAAASE010000006">
    <property type="protein sequence ID" value="GAA2407646.1"/>
    <property type="molecule type" value="Genomic_DNA"/>
</dbReference>
<dbReference type="Proteomes" id="UP001499986">
    <property type="component" value="Unassembled WGS sequence"/>
</dbReference>
<reference evidence="2 3" key="1">
    <citation type="journal article" date="2019" name="Int. J. Syst. Evol. Microbiol.">
        <title>The Global Catalogue of Microorganisms (GCM) 10K type strain sequencing project: providing services to taxonomists for standard genome sequencing and annotation.</title>
        <authorList>
            <consortium name="The Broad Institute Genomics Platform"/>
            <consortium name="The Broad Institute Genome Sequencing Center for Infectious Disease"/>
            <person name="Wu L."/>
            <person name="Ma J."/>
        </authorList>
    </citation>
    <scope>NUCLEOTIDE SEQUENCE [LARGE SCALE GENOMIC DNA]</scope>
    <source>
        <strain evidence="2 3">JCM 4358</strain>
    </source>
</reference>
<feature type="region of interest" description="Disordered" evidence="1">
    <location>
        <begin position="139"/>
        <end position="172"/>
    </location>
</feature>
<evidence type="ECO:0000313" key="3">
    <source>
        <dbReference type="Proteomes" id="UP001499986"/>
    </source>
</evidence>
<protein>
    <recommendedName>
        <fullName evidence="4">Secreted protein</fullName>
    </recommendedName>
</protein>
<feature type="compositionally biased region" description="Basic and acidic residues" evidence="1">
    <location>
        <begin position="139"/>
        <end position="151"/>
    </location>
</feature>
<organism evidence="2 3">
    <name type="scientific">Streptomyces coeruleofuscus</name>
    <dbReference type="NCBI Taxonomy" id="66879"/>
    <lineage>
        <taxon>Bacteria</taxon>
        <taxon>Bacillati</taxon>
        <taxon>Actinomycetota</taxon>
        <taxon>Actinomycetes</taxon>
        <taxon>Kitasatosporales</taxon>
        <taxon>Streptomycetaceae</taxon>
        <taxon>Streptomyces</taxon>
    </lineage>
</organism>
<sequence>MQSDRTSDDKEKRDVTRIPRMAAAMTAAVTAAFAMAWGWPGAVQAAPDPEPQRPSAGASPHLPDGWRITGSGGTEKLEWRSPGRVPMGGARIEFRSGGRLLGHPAAATDGRTLRLPLDGVRLGQARDLRVEAAGRRLDAEGTDAGRARDLEGSSAASPLTGTPPANPVHKIDPGVAGKFRTVQGEYSLPSVRLPGLDTRVEMKAMVVAPAGATGRRPLALFLHGRHDTCFDAEGTLTAEWPCGTGKKPVPSYRGHLHDQKLLASQGYVTVSISANGINAQDVVRADGSAGFRSSLIRLHLGHWADWAADPSKAPAAVRKAPRADLGRVLLVGHSRGGEAVNRAALDSLYPPPAAQDGYRGRVRWTIRGTVLIAPSALAQNPVPDVPSMTILPGCDGDMPNLQGETYVDGTRGVSRGTALHSAVYMVGANHNYFNTEWTPGQAAAFAEDDFTYSGDHDDRLCSKGVKTRLTAKQQQKAGSTYIAAAARLFIARDDRARPLIDGSGVRAASAGPAQVYTHALGAGRGGAFLPDTSATVGGGRLCAQVDTDPATSCLPSRLQDASPHFALWETQKEPGRYALAMSWTKSGAATRLSPARPVSLSGAKALTLRVIVPPNTTGTRLDVSLTDASGKRATLGRVRVDGLPGTSLTSSYWAREVRVPLSAAARAGLDLTHIKTLHLTPRTSSGKAWLVDAWGWRPGTPAVEPAQLARVDVGRTTVKEGGPGTRTYQVPVTVSGKGSGQVRVFVDEPGHKYPVVRTVTVRPGAPVNVRMTVKGDDRYEDEADRPVFVKSVHGAVVGSHRGKIIVENDDPRPIMRVTPVADRVTEGRQLIWRISLSAAADEPLYGDLRIRPVRRGAELSTQDVSPSWLKENFDVSPGPQRQLSRLPDEPRLSFEIPAGSRSVEVKVPTIADRVTEPVESLLLRLSTADGDKDVKGPEATGTVRNAT</sequence>
<dbReference type="InterPro" id="IPR029058">
    <property type="entry name" value="AB_hydrolase_fold"/>
</dbReference>
<evidence type="ECO:0000313" key="2">
    <source>
        <dbReference type="EMBL" id="GAA2407646.1"/>
    </source>
</evidence>
<gene>
    <name evidence="2" type="ORF">GCM10010255_48800</name>
</gene>